<dbReference type="InterPro" id="IPR009081">
    <property type="entry name" value="PP-bd_ACP"/>
</dbReference>
<dbReference type="STRING" id="1618207.UM93_12075"/>
<dbReference type="OrthoDB" id="3785691at2"/>
<protein>
    <submittedName>
        <fullName evidence="2">Acyl carrier protein</fullName>
    </submittedName>
</protein>
<name>A0A0D4C0Z1_9MICC</name>
<evidence type="ECO:0000259" key="1">
    <source>
        <dbReference type="PROSITE" id="PS50075"/>
    </source>
</evidence>
<organism evidence="2 3">
    <name type="scientific">Psychromicrobium lacuslunae</name>
    <dbReference type="NCBI Taxonomy" id="1618207"/>
    <lineage>
        <taxon>Bacteria</taxon>
        <taxon>Bacillati</taxon>
        <taxon>Actinomycetota</taxon>
        <taxon>Actinomycetes</taxon>
        <taxon>Micrococcales</taxon>
        <taxon>Micrococcaceae</taxon>
        <taxon>Psychromicrobium</taxon>
    </lineage>
</organism>
<dbReference type="EMBL" id="CP011005">
    <property type="protein sequence ID" value="AJT42060.1"/>
    <property type="molecule type" value="Genomic_DNA"/>
</dbReference>
<dbReference type="SUPFAM" id="SSF47336">
    <property type="entry name" value="ACP-like"/>
    <property type="match status" value="1"/>
</dbReference>
<proteinExistence type="predicted"/>
<evidence type="ECO:0000313" key="2">
    <source>
        <dbReference type="EMBL" id="AJT42060.1"/>
    </source>
</evidence>
<dbReference type="KEGG" id="ari:UM93_12075"/>
<evidence type="ECO:0000313" key="3">
    <source>
        <dbReference type="Proteomes" id="UP000061839"/>
    </source>
</evidence>
<dbReference type="Pfam" id="PF00550">
    <property type="entry name" value="PP-binding"/>
    <property type="match status" value="1"/>
</dbReference>
<dbReference type="AlphaFoldDB" id="A0A0D4C0Z1"/>
<dbReference type="Proteomes" id="UP000061839">
    <property type="component" value="Chromosome"/>
</dbReference>
<sequence>MTTNLSQDVPSPEAVLAEISRILEELLGDYGLDDIEVTRETLFQDDLELESIDLVTLGGKLRDRYGEAINFAEFLGSMELDEIIEMRVGQLVDYVTERLSETAKDSAAEGVA</sequence>
<dbReference type="InterPro" id="IPR036736">
    <property type="entry name" value="ACP-like_sf"/>
</dbReference>
<dbReference type="RefSeq" id="WP_045075836.1">
    <property type="nucleotide sequence ID" value="NZ_CP011005.1"/>
</dbReference>
<reference evidence="2 3" key="1">
    <citation type="journal article" date="2015" name="Genome Announc.">
        <title>Complete Genome Sequencing of Protease-Producing Novel Arthrobacter sp. Strain IHBB 11108 Using PacBio Single-Molecule Real-Time Sequencing Technology.</title>
        <authorList>
            <person name="Kiran S."/>
            <person name="Swarnkar M.K."/>
            <person name="Pal M."/>
            <person name="Thakur R."/>
            <person name="Tewari R."/>
            <person name="Singh A.K."/>
            <person name="Gulati A."/>
        </authorList>
    </citation>
    <scope>NUCLEOTIDE SEQUENCE [LARGE SCALE GENOMIC DNA]</scope>
    <source>
        <strain evidence="2 3">IHBB 11108</strain>
    </source>
</reference>
<feature type="domain" description="Carrier" evidence="1">
    <location>
        <begin position="13"/>
        <end position="91"/>
    </location>
</feature>
<accession>A0A0D4C0Z1</accession>
<dbReference type="Gene3D" id="1.10.1200.10">
    <property type="entry name" value="ACP-like"/>
    <property type="match status" value="1"/>
</dbReference>
<dbReference type="PATRIC" id="fig|1618207.4.peg.2450"/>
<dbReference type="PROSITE" id="PS50075">
    <property type="entry name" value="CARRIER"/>
    <property type="match status" value="1"/>
</dbReference>
<keyword evidence="3" id="KW-1185">Reference proteome</keyword>
<gene>
    <name evidence="2" type="ORF">UM93_12075</name>
</gene>
<dbReference type="HOGENOM" id="CLU_166206_0_0_11"/>